<reference evidence="3" key="1">
    <citation type="submission" date="2007-10" db="EMBL/GenBank/DDBJ databases">
        <title>Complete genome of Alkaliphilus oremlandii OhILAs.</title>
        <authorList>
            <person name="Copeland A."/>
            <person name="Lucas S."/>
            <person name="Lapidus A."/>
            <person name="Barry K."/>
            <person name="Detter J.C."/>
            <person name="Glavina del Rio T."/>
            <person name="Hammon N."/>
            <person name="Israni S."/>
            <person name="Dalin E."/>
            <person name="Tice H."/>
            <person name="Pitluck S."/>
            <person name="Chain P."/>
            <person name="Malfatti S."/>
            <person name="Shin M."/>
            <person name="Vergez L."/>
            <person name="Schmutz J."/>
            <person name="Larimer F."/>
            <person name="Land M."/>
            <person name="Hauser L."/>
            <person name="Kyrpides N."/>
            <person name="Mikhailova N."/>
            <person name="Stolz J.F."/>
            <person name="Dawson A."/>
            <person name="Fisher E."/>
            <person name="Crable B."/>
            <person name="Perera E."/>
            <person name="Lisak J."/>
            <person name="Ranganathan M."/>
            <person name="Basu P."/>
            <person name="Richardson P."/>
        </authorList>
    </citation>
    <scope>NUCLEOTIDE SEQUENCE [LARGE SCALE GENOMIC DNA]</scope>
    <source>
        <strain evidence="3">OhILAs</strain>
    </source>
</reference>
<dbReference type="RefSeq" id="WP_012160119.1">
    <property type="nucleotide sequence ID" value="NC_009922.1"/>
</dbReference>
<dbReference type="OrthoDB" id="1954818at2"/>
<keyword evidence="3" id="KW-1185">Reference proteome</keyword>
<proteinExistence type="predicted"/>
<gene>
    <name evidence="2" type="ordered locus">Clos_2279</name>
</gene>
<feature type="transmembrane region" description="Helical" evidence="1">
    <location>
        <begin position="27"/>
        <end position="46"/>
    </location>
</feature>
<sequence length="145" mass="15531">MNTLWILFAGVMGSVSAYWISIHLNKGAVMGAAVVTLLSGIIFPYIHPEIGKTLAVVATTGAYAGMISKKNIPHILEMVAIGIIVGTIFLLATTTYVGVGGKLGTMAAISCFTWMGIKKIFNATVNKEICATKEIPRHKIKTENY</sequence>
<evidence type="ECO:0000313" key="3">
    <source>
        <dbReference type="Proteomes" id="UP000000269"/>
    </source>
</evidence>
<feature type="transmembrane region" description="Helical" evidence="1">
    <location>
        <begin position="75"/>
        <end position="93"/>
    </location>
</feature>
<name>A8MJ30_ALKOO</name>
<dbReference type="EMBL" id="CP000853">
    <property type="protein sequence ID" value="ABW19812.1"/>
    <property type="molecule type" value="Genomic_DNA"/>
</dbReference>
<evidence type="ECO:0000313" key="2">
    <source>
        <dbReference type="EMBL" id="ABW19812.1"/>
    </source>
</evidence>
<dbReference type="KEGG" id="aoe:Clos_2279"/>
<dbReference type="STRING" id="350688.Clos_2279"/>
<keyword evidence="1" id="KW-0812">Transmembrane</keyword>
<dbReference type="HOGENOM" id="CLU_150518_0_0_9"/>
<keyword evidence="1" id="KW-0472">Membrane</keyword>
<keyword evidence="1" id="KW-1133">Transmembrane helix</keyword>
<protein>
    <submittedName>
        <fullName evidence="2">Uncharacterized protein</fullName>
    </submittedName>
</protein>
<dbReference type="AlphaFoldDB" id="A8MJ30"/>
<evidence type="ECO:0000256" key="1">
    <source>
        <dbReference type="SAM" id="Phobius"/>
    </source>
</evidence>
<accession>A8MJ30</accession>
<dbReference type="eggNOG" id="ENOG5033NSX">
    <property type="taxonomic scope" value="Bacteria"/>
</dbReference>
<organism evidence="2 3">
    <name type="scientific">Alkaliphilus oremlandii (strain OhILAs)</name>
    <name type="common">Clostridium oremlandii (strain OhILAs)</name>
    <dbReference type="NCBI Taxonomy" id="350688"/>
    <lineage>
        <taxon>Bacteria</taxon>
        <taxon>Bacillati</taxon>
        <taxon>Bacillota</taxon>
        <taxon>Clostridia</taxon>
        <taxon>Peptostreptococcales</taxon>
        <taxon>Natronincolaceae</taxon>
        <taxon>Alkaliphilus</taxon>
    </lineage>
</organism>
<dbReference type="Proteomes" id="UP000000269">
    <property type="component" value="Chromosome"/>
</dbReference>